<dbReference type="InterPro" id="IPR036890">
    <property type="entry name" value="HATPase_C_sf"/>
</dbReference>
<comment type="caution">
    <text evidence="3">The sequence shown here is derived from an EMBL/GenBank/DDBJ whole genome shotgun (WGS) entry which is preliminary data.</text>
</comment>
<feature type="domain" description="Histidine kinase/HSP90-like ATPase" evidence="2">
    <location>
        <begin position="21"/>
        <end position="127"/>
    </location>
</feature>
<dbReference type="Pfam" id="PF02518">
    <property type="entry name" value="HATPase_c"/>
    <property type="match status" value="1"/>
</dbReference>
<dbReference type="EMBL" id="JAVDYC010000001">
    <property type="protein sequence ID" value="MDR7319928.1"/>
    <property type="molecule type" value="Genomic_DNA"/>
</dbReference>
<keyword evidence="4" id="KW-1185">Reference proteome</keyword>
<dbReference type="Proteomes" id="UP001183629">
    <property type="component" value="Unassembled WGS sequence"/>
</dbReference>
<proteinExistence type="predicted"/>
<reference evidence="3 4" key="1">
    <citation type="submission" date="2023-07" db="EMBL/GenBank/DDBJ databases">
        <title>Sequencing the genomes of 1000 actinobacteria strains.</title>
        <authorList>
            <person name="Klenk H.-P."/>
        </authorList>
    </citation>
    <scope>NUCLEOTIDE SEQUENCE [LARGE SCALE GENOMIC DNA]</scope>
    <source>
        <strain evidence="3 4">DSM 44711</strain>
    </source>
</reference>
<organism evidence="3 4">
    <name type="scientific">Catenuloplanes niger</name>
    <dbReference type="NCBI Taxonomy" id="587534"/>
    <lineage>
        <taxon>Bacteria</taxon>
        <taxon>Bacillati</taxon>
        <taxon>Actinomycetota</taxon>
        <taxon>Actinomycetes</taxon>
        <taxon>Micromonosporales</taxon>
        <taxon>Micromonosporaceae</taxon>
        <taxon>Catenuloplanes</taxon>
    </lineage>
</organism>
<dbReference type="InterPro" id="IPR003594">
    <property type="entry name" value="HATPase_dom"/>
</dbReference>
<sequence length="600" mass="66419">MTVENTGFMVDRLGQDCAPLQFLRELTQNSIEAVKATPEGIGEIVWDVDWLTHSIQGIYKLCITDNGIGMTGQEMARYINALSSSVHQQAHDGNFGVGAKIAAATRNHEGLIYVSWQNGVGERIRLWRDPDTNNYGLASAVVNGKNRYWSKVSDQVKPSLIKTRGTQVTLLGNHADENTMAAPENVKSASRWISYYLNTRYFRFPAGITVKAREGWERPREDTKSNVLRVIHGQEHYLNRHAESSGAVDLTTATAHWWILRDEKALNSNSGSNASSGHVAALYRDELYEMVTGRAGTARLQHFGVIFGTNRVVIYVEPHHSDTGRITSNTARTQLLLNNEPLPWSDWMADFRAGLPVEIRELMEAVSAGSGSSNHQKSIKERLREIRDLFRLSRYRPHLNGAANVSTDNVTPGGAREQSGTSNAGRGRGGGSGGRGSRGGDVYALFLVDEDGTPADQVGGDADPEVIWIGRQEGTRESGLLEDRAAQYLQEQNLLQINSDFRGFTDMIERWCAEYADTPGARSQITEVVQEWFEQALVETILGVLSLCDSPEWTPDELARCWSPESLTAAVMQRYHVDLAIKRSLGSKLGSTRDKRQAAA</sequence>
<dbReference type="AlphaFoldDB" id="A0AAE3ZKP0"/>
<evidence type="ECO:0000313" key="4">
    <source>
        <dbReference type="Proteomes" id="UP001183629"/>
    </source>
</evidence>
<gene>
    <name evidence="3" type="ORF">J2S44_000178</name>
</gene>
<protein>
    <recommendedName>
        <fullName evidence="2">Histidine kinase/HSP90-like ATPase domain-containing protein</fullName>
    </recommendedName>
</protein>
<name>A0AAE3ZKP0_9ACTN</name>
<evidence type="ECO:0000313" key="3">
    <source>
        <dbReference type="EMBL" id="MDR7319928.1"/>
    </source>
</evidence>
<evidence type="ECO:0000256" key="1">
    <source>
        <dbReference type="SAM" id="MobiDB-lite"/>
    </source>
</evidence>
<accession>A0AAE3ZKP0</accession>
<dbReference type="SUPFAM" id="SSF55874">
    <property type="entry name" value="ATPase domain of HSP90 chaperone/DNA topoisomerase II/histidine kinase"/>
    <property type="match status" value="1"/>
</dbReference>
<dbReference type="RefSeq" id="WP_310407921.1">
    <property type="nucleotide sequence ID" value="NZ_JAVDYC010000001.1"/>
</dbReference>
<feature type="compositionally biased region" description="Gly residues" evidence="1">
    <location>
        <begin position="426"/>
        <end position="437"/>
    </location>
</feature>
<evidence type="ECO:0000259" key="2">
    <source>
        <dbReference type="Pfam" id="PF02518"/>
    </source>
</evidence>
<feature type="region of interest" description="Disordered" evidence="1">
    <location>
        <begin position="401"/>
        <end position="437"/>
    </location>
</feature>
<dbReference type="Gene3D" id="3.30.565.10">
    <property type="entry name" value="Histidine kinase-like ATPase, C-terminal domain"/>
    <property type="match status" value="1"/>
</dbReference>